<dbReference type="CDD" id="cd01104">
    <property type="entry name" value="HTH_MlrA-CarA"/>
    <property type="match status" value="1"/>
</dbReference>
<keyword evidence="4" id="KW-0804">Transcription</keyword>
<evidence type="ECO:0000259" key="5">
    <source>
        <dbReference type="PROSITE" id="PS50937"/>
    </source>
</evidence>
<dbReference type="InterPro" id="IPR047057">
    <property type="entry name" value="MerR_fam"/>
</dbReference>
<organism evidence="6 7">
    <name type="scientific">Gilvimarinus gilvus</name>
    <dbReference type="NCBI Taxonomy" id="3058038"/>
    <lineage>
        <taxon>Bacteria</taxon>
        <taxon>Pseudomonadati</taxon>
        <taxon>Pseudomonadota</taxon>
        <taxon>Gammaproteobacteria</taxon>
        <taxon>Cellvibrionales</taxon>
        <taxon>Cellvibrionaceae</taxon>
        <taxon>Gilvimarinus</taxon>
    </lineage>
</organism>
<evidence type="ECO:0000256" key="4">
    <source>
        <dbReference type="ARBA" id="ARBA00023163"/>
    </source>
</evidence>
<gene>
    <name evidence="6" type="ORF">SCD92_17530</name>
</gene>
<dbReference type="SUPFAM" id="SSF46955">
    <property type="entry name" value="Putative DNA-binding domain"/>
    <property type="match status" value="1"/>
</dbReference>
<dbReference type="EMBL" id="JAXAFO010000042">
    <property type="protein sequence ID" value="MDX6851184.1"/>
    <property type="molecule type" value="Genomic_DNA"/>
</dbReference>
<evidence type="ECO:0000256" key="1">
    <source>
        <dbReference type="ARBA" id="ARBA00022491"/>
    </source>
</evidence>
<evidence type="ECO:0000256" key="3">
    <source>
        <dbReference type="ARBA" id="ARBA00023125"/>
    </source>
</evidence>
<dbReference type="Gene3D" id="1.10.1660.10">
    <property type="match status" value="1"/>
</dbReference>
<protein>
    <submittedName>
        <fullName evidence="6">MerR family transcriptional regulator</fullName>
    </submittedName>
</protein>
<comment type="caution">
    <text evidence="6">The sequence shown here is derived from an EMBL/GenBank/DDBJ whole genome shotgun (WGS) entry which is preliminary data.</text>
</comment>
<feature type="domain" description="HTH merR-type" evidence="5">
    <location>
        <begin position="11"/>
        <end position="70"/>
    </location>
</feature>
<dbReference type="Pfam" id="PF13411">
    <property type="entry name" value="MerR_1"/>
    <property type="match status" value="1"/>
</dbReference>
<dbReference type="PANTHER" id="PTHR30204:SF69">
    <property type="entry name" value="MERR-FAMILY TRANSCRIPTIONAL REGULATOR"/>
    <property type="match status" value="1"/>
</dbReference>
<dbReference type="PROSITE" id="PS50937">
    <property type="entry name" value="HTH_MERR_2"/>
    <property type="match status" value="1"/>
</dbReference>
<accession>A0ABU4S6T8</accession>
<proteinExistence type="predicted"/>
<dbReference type="Proteomes" id="UP001273505">
    <property type="component" value="Unassembled WGS sequence"/>
</dbReference>
<keyword evidence="3" id="KW-0238">DNA-binding</keyword>
<keyword evidence="1" id="KW-0678">Repressor</keyword>
<reference evidence="6 7" key="1">
    <citation type="submission" date="2023-11" db="EMBL/GenBank/DDBJ databases">
        <title>Gilvimarinus fulvus sp. nov., isolated from the surface of Kelp.</title>
        <authorList>
            <person name="Sun Y.Y."/>
            <person name="Gong Y."/>
            <person name="Du Z.J."/>
        </authorList>
    </citation>
    <scope>NUCLEOTIDE SEQUENCE [LARGE SCALE GENOMIC DNA]</scope>
    <source>
        <strain evidence="6 7">SDUM040013</strain>
    </source>
</reference>
<sequence length="269" mass="29930">MSLPVKAPTSGYSIGEVARMSGVSVAALRAWERRYEFLNPGRNDQGHRLYAEHDLWLVLQAKKMIEHGISPGSIDLDWFVGIQNTDCSELNQQVLQSLDLGDMSTTLSLLSRLNEAADDCLMHELFCLGQQTTRMRRADGRGDLLLSHLLNYASGSDASALPLVVVICPKEFAFCFRLMGVAAVKRGIVNLLTIPATRPYSASIPLPCEGDEAVKIYMARSLDSTEDQRDLSGGAYVEYFDNPKDIVTRIFKPDMRKEVVQERRGSDEN</sequence>
<evidence type="ECO:0000256" key="2">
    <source>
        <dbReference type="ARBA" id="ARBA00023015"/>
    </source>
</evidence>
<dbReference type="RefSeq" id="WP_302721791.1">
    <property type="nucleotide sequence ID" value="NZ_JAULRU010000418.1"/>
</dbReference>
<dbReference type="InterPro" id="IPR009061">
    <property type="entry name" value="DNA-bd_dom_put_sf"/>
</dbReference>
<dbReference type="SMART" id="SM00422">
    <property type="entry name" value="HTH_MERR"/>
    <property type="match status" value="1"/>
</dbReference>
<keyword evidence="7" id="KW-1185">Reference proteome</keyword>
<evidence type="ECO:0000313" key="6">
    <source>
        <dbReference type="EMBL" id="MDX6851184.1"/>
    </source>
</evidence>
<name>A0ABU4S6T8_9GAMM</name>
<dbReference type="InterPro" id="IPR000551">
    <property type="entry name" value="MerR-type_HTH_dom"/>
</dbReference>
<dbReference type="PANTHER" id="PTHR30204">
    <property type="entry name" value="REDOX-CYCLING DRUG-SENSING TRANSCRIPTIONAL ACTIVATOR SOXR"/>
    <property type="match status" value="1"/>
</dbReference>
<keyword evidence="2" id="KW-0805">Transcription regulation</keyword>
<evidence type="ECO:0000313" key="7">
    <source>
        <dbReference type="Proteomes" id="UP001273505"/>
    </source>
</evidence>